<dbReference type="InterPro" id="IPR006941">
    <property type="entry name" value="RNase_CAF1"/>
</dbReference>
<evidence type="ECO:0000313" key="19">
    <source>
        <dbReference type="EMBL" id="OXA45598.1"/>
    </source>
</evidence>
<keyword evidence="15" id="KW-0943">RNA-mediated gene silencing</keyword>
<dbReference type="Gene3D" id="3.30.420.10">
    <property type="entry name" value="Ribonuclease H-like superfamily/Ribonuclease H"/>
    <property type="match status" value="1"/>
</dbReference>
<keyword evidence="16" id="KW-0804">Transcription</keyword>
<dbReference type="OrthoDB" id="1164111at2759"/>
<dbReference type="GO" id="GO:0046872">
    <property type="term" value="F:metal ion binding"/>
    <property type="evidence" value="ECO:0007669"/>
    <property type="project" value="UniProtKB-KW"/>
</dbReference>
<protein>
    <recommendedName>
        <fullName evidence="5">poly(A)-specific ribonuclease</fullName>
        <ecNumber evidence="5">3.1.13.4</ecNumber>
    </recommendedName>
</protein>
<evidence type="ECO:0000256" key="5">
    <source>
        <dbReference type="ARBA" id="ARBA00012161"/>
    </source>
</evidence>
<feature type="region of interest" description="Disordered" evidence="18">
    <location>
        <begin position="1"/>
        <end position="26"/>
    </location>
</feature>
<evidence type="ECO:0000256" key="7">
    <source>
        <dbReference type="ARBA" id="ARBA00022491"/>
    </source>
</evidence>
<keyword evidence="13" id="KW-0694">RNA-binding</keyword>
<sequence>MTVRRPTELNSSDGEHLNGHHNMAYPPVQSEEQTGIRDVWAHNLREEFRSIRTLVRQNYNYVAMDTEFPGVVARPLGVFRTSQEFQYQVLRVNCDALRLIQAGITLLNEHGQLPKGGITTWQFNFKFSLSEDMYASDSIELLQNCGIQFQKHETDGIDPIAFSELLITSGLVLNENVRWISFHSGYDFGYLYRILTDRRLPENEGEFFEMLKLHFPFVYDIKYLMKSCRTLKGGLQEVADELQIERLGQQHQAGSDSLVTGLTFFKMKEMFFEDNVDDTKYNGHLYGLSGTYANCNDIIDQGPGNF</sequence>
<accession>A0A226DKT6</accession>
<dbReference type="GO" id="GO:0006417">
    <property type="term" value="P:regulation of translation"/>
    <property type="evidence" value="ECO:0007669"/>
    <property type="project" value="UniProtKB-KW"/>
</dbReference>
<evidence type="ECO:0000256" key="17">
    <source>
        <dbReference type="ARBA" id="ARBA00023242"/>
    </source>
</evidence>
<evidence type="ECO:0000256" key="11">
    <source>
        <dbReference type="ARBA" id="ARBA00022839"/>
    </source>
</evidence>
<dbReference type="InterPro" id="IPR012337">
    <property type="entry name" value="RNaseH-like_sf"/>
</dbReference>
<evidence type="ECO:0000313" key="20">
    <source>
        <dbReference type="Proteomes" id="UP000198287"/>
    </source>
</evidence>
<evidence type="ECO:0000256" key="1">
    <source>
        <dbReference type="ARBA" id="ARBA00001663"/>
    </source>
</evidence>
<keyword evidence="14" id="KW-0805">Transcription regulation</keyword>
<dbReference type="InterPro" id="IPR036397">
    <property type="entry name" value="RNaseH_sf"/>
</dbReference>
<dbReference type="GO" id="GO:0031047">
    <property type="term" value="P:regulatory ncRNA-mediated gene silencing"/>
    <property type="evidence" value="ECO:0007669"/>
    <property type="project" value="UniProtKB-KW"/>
</dbReference>
<dbReference type="InterPro" id="IPR039637">
    <property type="entry name" value="CNOT7/CNOT8/Pop2"/>
</dbReference>
<dbReference type="Proteomes" id="UP000198287">
    <property type="component" value="Unassembled WGS sequence"/>
</dbReference>
<evidence type="ECO:0000256" key="9">
    <source>
        <dbReference type="ARBA" id="ARBA00022723"/>
    </source>
</evidence>
<keyword evidence="17" id="KW-0539">Nucleus</keyword>
<dbReference type="GO" id="GO:0004535">
    <property type="term" value="F:poly(A)-specific ribonuclease activity"/>
    <property type="evidence" value="ECO:0007669"/>
    <property type="project" value="UniProtKB-EC"/>
</dbReference>
<keyword evidence="10" id="KW-0378">Hydrolase</keyword>
<evidence type="ECO:0000256" key="4">
    <source>
        <dbReference type="ARBA" id="ARBA00008372"/>
    </source>
</evidence>
<keyword evidence="8" id="KW-0540">Nuclease</keyword>
<dbReference type="AlphaFoldDB" id="A0A226DKT6"/>
<evidence type="ECO:0000256" key="6">
    <source>
        <dbReference type="ARBA" id="ARBA00022490"/>
    </source>
</evidence>
<dbReference type="EMBL" id="LNIX01000017">
    <property type="protein sequence ID" value="OXA45598.1"/>
    <property type="molecule type" value="Genomic_DNA"/>
</dbReference>
<comment type="caution">
    <text evidence="19">The sequence shown here is derived from an EMBL/GenBank/DDBJ whole genome shotgun (WGS) entry which is preliminary data.</text>
</comment>
<evidence type="ECO:0000256" key="12">
    <source>
        <dbReference type="ARBA" id="ARBA00022845"/>
    </source>
</evidence>
<keyword evidence="12" id="KW-0810">Translation regulation</keyword>
<comment type="catalytic activity">
    <reaction evidence="1">
        <text>Exonucleolytic cleavage of poly(A) to 5'-AMP.</text>
        <dbReference type="EC" id="3.1.13.4"/>
    </reaction>
</comment>
<comment type="similarity">
    <text evidence="4">Belongs to the CAF1 family.</text>
</comment>
<evidence type="ECO:0000256" key="2">
    <source>
        <dbReference type="ARBA" id="ARBA00004123"/>
    </source>
</evidence>
<evidence type="ECO:0000256" key="18">
    <source>
        <dbReference type="SAM" id="MobiDB-lite"/>
    </source>
</evidence>
<evidence type="ECO:0000256" key="14">
    <source>
        <dbReference type="ARBA" id="ARBA00023015"/>
    </source>
</evidence>
<keyword evidence="20" id="KW-1185">Reference proteome</keyword>
<evidence type="ECO:0000256" key="3">
    <source>
        <dbReference type="ARBA" id="ARBA00004496"/>
    </source>
</evidence>
<dbReference type="EC" id="3.1.13.4" evidence="5"/>
<dbReference type="FunFam" id="3.30.420.10:FF:000005">
    <property type="entry name" value="CCR4-NOT transcription complex subunit 7"/>
    <property type="match status" value="1"/>
</dbReference>
<organism evidence="19 20">
    <name type="scientific">Folsomia candida</name>
    <name type="common">Springtail</name>
    <dbReference type="NCBI Taxonomy" id="158441"/>
    <lineage>
        <taxon>Eukaryota</taxon>
        <taxon>Metazoa</taxon>
        <taxon>Ecdysozoa</taxon>
        <taxon>Arthropoda</taxon>
        <taxon>Hexapoda</taxon>
        <taxon>Collembola</taxon>
        <taxon>Entomobryomorpha</taxon>
        <taxon>Isotomoidea</taxon>
        <taxon>Isotomidae</taxon>
        <taxon>Proisotominae</taxon>
        <taxon>Folsomia</taxon>
    </lineage>
</organism>
<dbReference type="GO" id="GO:0005737">
    <property type="term" value="C:cytoplasm"/>
    <property type="evidence" value="ECO:0007669"/>
    <property type="project" value="UniProtKB-SubCell"/>
</dbReference>
<gene>
    <name evidence="19" type="ORF">Fcan01_19765</name>
</gene>
<keyword evidence="9" id="KW-0479">Metal-binding</keyword>
<dbReference type="OMA" id="IKFMMRA"/>
<evidence type="ECO:0000256" key="8">
    <source>
        <dbReference type="ARBA" id="ARBA00022722"/>
    </source>
</evidence>
<keyword evidence="6" id="KW-0963">Cytoplasm</keyword>
<keyword evidence="11" id="KW-0269">Exonuclease</keyword>
<evidence type="ECO:0000256" key="15">
    <source>
        <dbReference type="ARBA" id="ARBA00023158"/>
    </source>
</evidence>
<dbReference type="GO" id="GO:0030014">
    <property type="term" value="C:CCR4-NOT complex"/>
    <property type="evidence" value="ECO:0007669"/>
    <property type="project" value="InterPro"/>
</dbReference>
<dbReference type="GO" id="GO:0005634">
    <property type="term" value="C:nucleus"/>
    <property type="evidence" value="ECO:0007669"/>
    <property type="project" value="UniProtKB-SubCell"/>
</dbReference>
<evidence type="ECO:0000256" key="13">
    <source>
        <dbReference type="ARBA" id="ARBA00022884"/>
    </source>
</evidence>
<evidence type="ECO:0000256" key="10">
    <source>
        <dbReference type="ARBA" id="ARBA00022801"/>
    </source>
</evidence>
<name>A0A226DKT6_FOLCA</name>
<proteinExistence type="inferred from homology"/>
<evidence type="ECO:0000256" key="16">
    <source>
        <dbReference type="ARBA" id="ARBA00023163"/>
    </source>
</evidence>
<reference evidence="19 20" key="1">
    <citation type="submission" date="2015-12" db="EMBL/GenBank/DDBJ databases">
        <title>The genome of Folsomia candida.</title>
        <authorList>
            <person name="Faddeeva A."/>
            <person name="Derks M.F."/>
            <person name="Anvar Y."/>
            <person name="Smit S."/>
            <person name="Van Straalen N."/>
            <person name="Roelofs D."/>
        </authorList>
    </citation>
    <scope>NUCLEOTIDE SEQUENCE [LARGE SCALE GENOMIC DNA]</scope>
    <source>
        <strain evidence="19 20">VU population</strain>
        <tissue evidence="19">Whole body</tissue>
    </source>
</reference>
<keyword evidence="7" id="KW-0678">Repressor</keyword>
<comment type="subcellular location">
    <subcellularLocation>
        <location evidence="3">Cytoplasm</location>
    </subcellularLocation>
    <subcellularLocation>
        <location evidence="2">Nucleus</location>
    </subcellularLocation>
</comment>
<dbReference type="GO" id="GO:0003723">
    <property type="term" value="F:RNA binding"/>
    <property type="evidence" value="ECO:0007669"/>
    <property type="project" value="UniProtKB-KW"/>
</dbReference>
<dbReference type="SUPFAM" id="SSF53098">
    <property type="entry name" value="Ribonuclease H-like"/>
    <property type="match status" value="1"/>
</dbReference>
<dbReference type="STRING" id="158441.A0A226DKT6"/>
<dbReference type="PANTHER" id="PTHR10797">
    <property type="entry name" value="CCR4-NOT TRANSCRIPTION COMPLEX SUBUNIT"/>
    <property type="match status" value="1"/>
</dbReference>
<dbReference type="Pfam" id="PF04857">
    <property type="entry name" value="CAF1"/>
    <property type="match status" value="2"/>
</dbReference>